<evidence type="ECO:0000313" key="2">
    <source>
        <dbReference type="EMBL" id="CAK1544512.1"/>
    </source>
</evidence>
<keyword evidence="3" id="KW-1185">Reference proteome</keyword>
<dbReference type="Proteomes" id="UP001497472">
    <property type="component" value="Unassembled WGS sequence"/>
</dbReference>
<gene>
    <name evidence="2" type="ORF">LNINA_LOCUS4249</name>
</gene>
<dbReference type="Pfam" id="PF12248">
    <property type="entry name" value="Methyltransf_FA"/>
    <property type="match status" value="1"/>
</dbReference>
<dbReference type="InterPro" id="IPR006616">
    <property type="entry name" value="DM9_repeat"/>
</dbReference>
<organism evidence="2 3">
    <name type="scientific">Leptosia nina</name>
    <dbReference type="NCBI Taxonomy" id="320188"/>
    <lineage>
        <taxon>Eukaryota</taxon>
        <taxon>Metazoa</taxon>
        <taxon>Ecdysozoa</taxon>
        <taxon>Arthropoda</taxon>
        <taxon>Hexapoda</taxon>
        <taxon>Insecta</taxon>
        <taxon>Pterygota</taxon>
        <taxon>Neoptera</taxon>
        <taxon>Endopterygota</taxon>
        <taxon>Lepidoptera</taxon>
        <taxon>Glossata</taxon>
        <taxon>Ditrysia</taxon>
        <taxon>Papilionoidea</taxon>
        <taxon>Pieridae</taxon>
        <taxon>Pierinae</taxon>
        <taxon>Leptosia</taxon>
    </lineage>
</organism>
<dbReference type="AlphaFoldDB" id="A0AAV1J950"/>
<accession>A0AAV1J950</accession>
<reference evidence="2 3" key="1">
    <citation type="submission" date="2023-11" db="EMBL/GenBank/DDBJ databases">
        <authorList>
            <person name="Okamura Y."/>
        </authorList>
    </citation>
    <scope>NUCLEOTIDE SEQUENCE [LARGE SCALE GENOMIC DNA]</scope>
</reference>
<evidence type="ECO:0000259" key="1">
    <source>
        <dbReference type="Pfam" id="PF12248"/>
    </source>
</evidence>
<comment type="caution">
    <text evidence="2">The sequence shown here is derived from an EMBL/GenBank/DDBJ whole genome shotgun (WGS) entry which is preliminary data.</text>
</comment>
<dbReference type="PANTHER" id="PTHR31649:SF1">
    <property type="entry name" value="FARNESOIC ACID O-METHYL TRANSFERASE DOMAIN-CONTAINING PROTEIN"/>
    <property type="match status" value="1"/>
</dbReference>
<dbReference type="SMART" id="SM00696">
    <property type="entry name" value="DM9"/>
    <property type="match status" value="2"/>
</dbReference>
<dbReference type="PANTHER" id="PTHR31649">
    <property type="entry name" value="AGAP009604-PA"/>
    <property type="match status" value="1"/>
</dbReference>
<feature type="domain" description="Farnesoic acid O-methyl transferase" evidence="1">
    <location>
        <begin position="35"/>
        <end position="137"/>
    </location>
</feature>
<evidence type="ECO:0000313" key="3">
    <source>
        <dbReference type="Proteomes" id="UP001497472"/>
    </source>
</evidence>
<sequence>MSDIVEITTLPAHRNIFYKITGNGLIFLVKSGNRSDVAIGLSKQLHRTCNYWIYIEDGHTWIKCSEQDRYRYNAQYTPNLLSDTEFTKFWLNWDSRGLFLGKVGDPTPIVSEKDVNCADIKYITFSGCETRVNWKFNLPPQIHRPALRELSTGQPQWVKATDQLPDGSFIGGYENEFLYIIRSPHRGSLTPGKFVPSLGLGFISWGGSSHEKSEFEVLCGIDCQWVPANGESIPVTAVEAGYSEGHDSGPLYVGRAKHEGHIIPGKVQPTHKVCYIPYDDREIAKSEYEVLVLPFSNKHAENRVFATIAHGEIADENTDAESVDL</sequence>
<proteinExistence type="predicted"/>
<protein>
    <recommendedName>
        <fullName evidence="1">Farnesoic acid O-methyl transferase domain-containing protein</fullName>
    </recommendedName>
</protein>
<name>A0AAV1J950_9NEOP</name>
<dbReference type="InterPro" id="IPR022041">
    <property type="entry name" value="Methyltransf_FA"/>
</dbReference>
<dbReference type="EMBL" id="CAVLEF010000005">
    <property type="protein sequence ID" value="CAK1544512.1"/>
    <property type="molecule type" value="Genomic_DNA"/>
</dbReference>
<dbReference type="Pfam" id="PF11901">
    <property type="entry name" value="DM9"/>
    <property type="match status" value="1"/>
</dbReference>